<organism evidence="1 2">
    <name type="scientific">Dermacentor silvarum</name>
    <name type="common">Tick</name>
    <dbReference type="NCBI Taxonomy" id="543639"/>
    <lineage>
        <taxon>Eukaryota</taxon>
        <taxon>Metazoa</taxon>
        <taxon>Ecdysozoa</taxon>
        <taxon>Arthropoda</taxon>
        <taxon>Chelicerata</taxon>
        <taxon>Arachnida</taxon>
        <taxon>Acari</taxon>
        <taxon>Parasitiformes</taxon>
        <taxon>Ixodida</taxon>
        <taxon>Ixodoidea</taxon>
        <taxon>Ixodidae</taxon>
        <taxon>Rhipicephalinae</taxon>
        <taxon>Dermacentor</taxon>
    </lineage>
</organism>
<keyword evidence="2" id="KW-1185">Reference proteome</keyword>
<dbReference type="Proteomes" id="UP000821865">
    <property type="component" value="Chromosome 4"/>
</dbReference>
<accession>A0ACB8CW42</accession>
<evidence type="ECO:0000313" key="1">
    <source>
        <dbReference type="EMBL" id="KAH7953353.1"/>
    </source>
</evidence>
<sequence length="295" mass="33432">MAANYSTSKRLSLRFPRIPISCAIIGDSTIKYVHENFNPVEPGTPGFVCYSGARFRDVPGLLQHVAPTVPKLVLHVGTIDIADNGATQALEELTQLVKNIRQQRPQAEICLSLPLPRALNRRRHGVNKRFVHWFNREASRYVNQVRRLCYRRELGRGVFYLDHVFQEMPPWRVLAADGLHPSFEGVAMLALHYRRLLTTKTSRWHPRQQTLPPAGMATTASSGTPQRATYADSSRTPPPLQDRLRWPTTCAALRTSLGDRRSHGRTDNFRVQVRSAPLNHGHVHFSKSGKRLRNA</sequence>
<proteinExistence type="predicted"/>
<evidence type="ECO:0000313" key="2">
    <source>
        <dbReference type="Proteomes" id="UP000821865"/>
    </source>
</evidence>
<dbReference type="EMBL" id="CM023473">
    <property type="protein sequence ID" value="KAH7953353.1"/>
    <property type="molecule type" value="Genomic_DNA"/>
</dbReference>
<reference evidence="1" key="1">
    <citation type="submission" date="2020-05" db="EMBL/GenBank/DDBJ databases">
        <title>Large-scale comparative analyses of tick genomes elucidate their genetic diversity and vector capacities.</title>
        <authorList>
            <person name="Jia N."/>
            <person name="Wang J."/>
            <person name="Shi W."/>
            <person name="Du L."/>
            <person name="Sun Y."/>
            <person name="Zhan W."/>
            <person name="Jiang J."/>
            <person name="Wang Q."/>
            <person name="Zhang B."/>
            <person name="Ji P."/>
            <person name="Sakyi L.B."/>
            <person name="Cui X."/>
            <person name="Yuan T."/>
            <person name="Jiang B."/>
            <person name="Yang W."/>
            <person name="Lam T.T.-Y."/>
            <person name="Chang Q."/>
            <person name="Ding S."/>
            <person name="Wang X."/>
            <person name="Zhu J."/>
            <person name="Ruan X."/>
            <person name="Zhao L."/>
            <person name="Wei J."/>
            <person name="Que T."/>
            <person name="Du C."/>
            <person name="Cheng J."/>
            <person name="Dai P."/>
            <person name="Han X."/>
            <person name="Huang E."/>
            <person name="Gao Y."/>
            <person name="Liu J."/>
            <person name="Shao H."/>
            <person name="Ye R."/>
            <person name="Li L."/>
            <person name="Wei W."/>
            <person name="Wang X."/>
            <person name="Wang C."/>
            <person name="Yang T."/>
            <person name="Huo Q."/>
            <person name="Li W."/>
            <person name="Guo W."/>
            <person name="Chen H."/>
            <person name="Zhou L."/>
            <person name="Ni X."/>
            <person name="Tian J."/>
            <person name="Zhou Y."/>
            <person name="Sheng Y."/>
            <person name="Liu T."/>
            <person name="Pan Y."/>
            <person name="Xia L."/>
            <person name="Li J."/>
            <person name="Zhao F."/>
            <person name="Cao W."/>
        </authorList>
    </citation>
    <scope>NUCLEOTIDE SEQUENCE</scope>
    <source>
        <strain evidence="1">Dsil-2018</strain>
    </source>
</reference>
<comment type="caution">
    <text evidence="1">The sequence shown here is derived from an EMBL/GenBank/DDBJ whole genome shotgun (WGS) entry which is preliminary data.</text>
</comment>
<gene>
    <name evidence="1" type="ORF">HPB49_007336</name>
</gene>
<name>A0ACB8CW42_DERSI</name>
<protein>
    <submittedName>
        <fullName evidence="1">Uncharacterized protein</fullName>
    </submittedName>
</protein>